<sequence length="223" mass="25089">MKKKIVLITSNSLHLFAKNGSRPVAQNMWMWATGNGQRATGKREMENLSTNDTEQNQAPVQAYEHASAWGVIQELTQGHTPDTLLSFPFMFFNQRHRHQAGVGQPGPMEDTACDREDKLDGKVHLSIVKRPRSPTLDRSLDPENIEPVLPDTSIQRPSLLYDFPFHTAYRLRANRVASDGTRHRTSDESYKRAVQSSRSRDPEALRIQEQQVGSVSSPSPAIS</sequence>
<evidence type="ECO:0000313" key="2">
    <source>
        <dbReference type="EMBL" id="KAK4189235.1"/>
    </source>
</evidence>
<dbReference type="Proteomes" id="UP001302126">
    <property type="component" value="Unassembled WGS sequence"/>
</dbReference>
<feature type="compositionally biased region" description="Basic and acidic residues" evidence="1">
    <location>
        <begin position="180"/>
        <end position="191"/>
    </location>
</feature>
<name>A0AAN7AKX2_9PEZI</name>
<gene>
    <name evidence="2" type="ORF">QBC35DRAFT_156119</name>
</gene>
<evidence type="ECO:0000256" key="1">
    <source>
        <dbReference type="SAM" id="MobiDB-lite"/>
    </source>
</evidence>
<reference evidence="2" key="2">
    <citation type="submission" date="2023-05" db="EMBL/GenBank/DDBJ databases">
        <authorList>
            <consortium name="Lawrence Berkeley National Laboratory"/>
            <person name="Steindorff A."/>
            <person name="Hensen N."/>
            <person name="Bonometti L."/>
            <person name="Westerberg I."/>
            <person name="Brannstrom I.O."/>
            <person name="Guillou S."/>
            <person name="Cros-Aarteil S."/>
            <person name="Calhoun S."/>
            <person name="Haridas S."/>
            <person name="Kuo A."/>
            <person name="Mondo S."/>
            <person name="Pangilinan J."/>
            <person name="Riley R."/>
            <person name="Labutti K."/>
            <person name="Andreopoulos B."/>
            <person name="Lipzen A."/>
            <person name="Chen C."/>
            <person name="Yanf M."/>
            <person name="Daum C."/>
            <person name="Ng V."/>
            <person name="Clum A."/>
            <person name="Ohm R."/>
            <person name="Martin F."/>
            <person name="Silar P."/>
            <person name="Natvig D."/>
            <person name="Lalanne C."/>
            <person name="Gautier V."/>
            <person name="Ament-Velasquez S.L."/>
            <person name="Kruys A."/>
            <person name="Hutchinson M.I."/>
            <person name="Powell A.J."/>
            <person name="Barry K."/>
            <person name="Miller A.N."/>
            <person name="Grigoriev I.V."/>
            <person name="Debuchy R."/>
            <person name="Gladieux P."/>
            <person name="Thoren M.H."/>
            <person name="Johannesson H."/>
        </authorList>
    </citation>
    <scope>NUCLEOTIDE SEQUENCE</scope>
    <source>
        <strain evidence="2">PSN309</strain>
    </source>
</reference>
<organism evidence="2 3">
    <name type="scientific">Podospora australis</name>
    <dbReference type="NCBI Taxonomy" id="1536484"/>
    <lineage>
        <taxon>Eukaryota</taxon>
        <taxon>Fungi</taxon>
        <taxon>Dikarya</taxon>
        <taxon>Ascomycota</taxon>
        <taxon>Pezizomycotina</taxon>
        <taxon>Sordariomycetes</taxon>
        <taxon>Sordariomycetidae</taxon>
        <taxon>Sordariales</taxon>
        <taxon>Podosporaceae</taxon>
        <taxon>Podospora</taxon>
    </lineage>
</organism>
<comment type="caution">
    <text evidence="2">The sequence shown here is derived from an EMBL/GenBank/DDBJ whole genome shotgun (WGS) entry which is preliminary data.</text>
</comment>
<feature type="compositionally biased region" description="Polar residues" evidence="1">
    <location>
        <begin position="208"/>
        <end position="223"/>
    </location>
</feature>
<accession>A0AAN7AKX2</accession>
<dbReference type="EMBL" id="MU864378">
    <property type="protein sequence ID" value="KAK4189235.1"/>
    <property type="molecule type" value="Genomic_DNA"/>
</dbReference>
<feature type="region of interest" description="Disordered" evidence="1">
    <location>
        <begin position="177"/>
        <end position="223"/>
    </location>
</feature>
<keyword evidence="3" id="KW-1185">Reference proteome</keyword>
<proteinExistence type="predicted"/>
<reference evidence="2" key="1">
    <citation type="journal article" date="2023" name="Mol. Phylogenet. Evol.">
        <title>Genome-scale phylogeny and comparative genomics of the fungal order Sordariales.</title>
        <authorList>
            <person name="Hensen N."/>
            <person name="Bonometti L."/>
            <person name="Westerberg I."/>
            <person name="Brannstrom I.O."/>
            <person name="Guillou S."/>
            <person name="Cros-Aarteil S."/>
            <person name="Calhoun S."/>
            <person name="Haridas S."/>
            <person name="Kuo A."/>
            <person name="Mondo S."/>
            <person name="Pangilinan J."/>
            <person name="Riley R."/>
            <person name="LaButti K."/>
            <person name="Andreopoulos B."/>
            <person name="Lipzen A."/>
            <person name="Chen C."/>
            <person name="Yan M."/>
            <person name="Daum C."/>
            <person name="Ng V."/>
            <person name="Clum A."/>
            <person name="Steindorff A."/>
            <person name="Ohm R.A."/>
            <person name="Martin F."/>
            <person name="Silar P."/>
            <person name="Natvig D.O."/>
            <person name="Lalanne C."/>
            <person name="Gautier V."/>
            <person name="Ament-Velasquez S.L."/>
            <person name="Kruys A."/>
            <person name="Hutchinson M.I."/>
            <person name="Powell A.J."/>
            <person name="Barry K."/>
            <person name="Miller A.N."/>
            <person name="Grigoriev I.V."/>
            <person name="Debuchy R."/>
            <person name="Gladieux P."/>
            <person name="Hiltunen Thoren M."/>
            <person name="Johannesson H."/>
        </authorList>
    </citation>
    <scope>NUCLEOTIDE SEQUENCE</scope>
    <source>
        <strain evidence="2">PSN309</strain>
    </source>
</reference>
<protein>
    <submittedName>
        <fullName evidence="2">Uncharacterized protein</fullName>
    </submittedName>
</protein>
<dbReference type="AlphaFoldDB" id="A0AAN7AKX2"/>
<evidence type="ECO:0000313" key="3">
    <source>
        <dbReference type="Proteomes" id="UP001302126"/>
    </source>
</evidence>